<sequence>MNDRKDVNQLIKQQCVRRIFLLIKRLSHKALLEGLVNIQQYSKLNFSKKEKVLQKLSEIVEYKHQINRLKPSYIKVNESIKNYLSQEREKQNKLQGILSKLVNNQRLKLSKFFQKWKFQNQNSLDFFKKTINKQYQQSQLGNLEVFRRIVNFQILKKISTAYYQILLVSQNNQKNQRSQQHVEQVTRIINILLRNKLQELKIIAFNKLCKQLSIGRQNEITQNQNENQSIQNEQRNVHKQISIQKRSDLQKQIDKAIIKEQALFGQRYQQKIDKTYNKMNQIKPYFRLFTLINKWKHQNIQNAFSLWSQLLSKQSKNEKFEYKKILDKVYMEVDELQKKIDQLQPQNNQISPLEFSQHSNPVLRQTFSQEKLEFQDMMFIQSNGMNLANYQYPNFYPYMMVEEHNPHEQEMEIEENNIYTLEKELFIINMRRKLILSLMENKQKLRQDIQNYYYQEGFPQDQNFYSYIMFNIKDKIEKLNCSIQEIQNTEYFDRFRKELFENVKDISSSLYQICRDEDYNPIQIIEYLKQKKDDQINFQNNSQIFMI</sequence>
<evidence type="ECO:0000313" key="1">
    <source>
        <dbReference type="EMBL" id="EAR97479.2"/>
    </source>
</evidence>
<proteinExistence type="predicted"/>
<dbReference type="GeneID" id="7822948"/>
<reference evidence="2" key="1">
    <citation type="journal article" date="2006" name="PLoS Biol.">
        <title>Macronuclear genome sequence of the ciliate Tetrahymena thermophila, a model eukaryote.</title>
        <authorList>
            <person name="Eisen J.A."/>
            <person name="Coyne R.S."/>
            <person name="Wu M."/>
            <person name="Wu D."/>
            <person name="Thiagarajan M."/>
            <person name="Wortman J.R."/>
            <person name="Badger J.H."/>
            <person name="Ren Q."/>
            <person name="Amedeo P."/>
            <person name="Jones K.M."/>
            <person name="Tallon L.J."/>
            <person name="Delcher A.L."/>
            <person name="Salzberg S.L."/>
            <person name="Silva J.C."/>
            <person name="Haas B.J."/>
            <person name="Majoros W.H."/>
            <person name="Farzad M."/>
            <person name="Carlton J.M."/>
            <person name="Smith R.K. Jr."/>
            <person name="Garg J."/>
            <person name="Pearlman R.E."/>
            <person name="Karrer K.M."/>
            <person name="Sun L."/>
            <person name="Manning G."/>
            <person name="Elde N.C."/>
            <person name="Turkewitz A.P."/>
            <person name="Asai D.J."/>
            <person name="Wilkes D.E."/>
            <person name="Wang Y."/>
            <person name="Cai H."/>
            <person name="Collins K."/>
            <person name="Stewart B.A."/>
            <person name="Lee S.R."/>
            <person name="Wilamowska K."/>
            <person name="Weinberg Z."/>
            <person name="Ruzzo W.L."/>
            <person name="Wloga D."/>
            <person name="Gaertig J."/>
            <person name="Frankel J."/>
            <person name="Tsao C.-C."/>
            <person name="Gorovsky M.A."/>
            <person name="Keeling P.J."/>
            <person name="Waller R.F."/>
            <person name="Patron N.J."/>
            <person name="Cherry J.M."/>
            <person name="Stover N.A."/>
            <person name="Krieger C.J."/>
            <person name="del Toro C."/>
            <person name="Ryder H.F."/>
            <person name="Williamson S.C."/>
            <person name="Barbeau R.A."/>
            <person name="Hamilton E.P."/>
            <person name="Orias E."/>
        </authorList>
    </citation>
    <scope>NUCLEOTIDE SEQUENCE [LARGE SCALE GENOMIC DNA]</scope>
    <source>
        <strain evidence="2">SB210</strain>
    </source>
</reference>
<dbReference type="RefSeq" id="XP_001017724.2">
    <property type="nucleotide sequence ID" value="XM_001017724.2"/>
</dbReference>
<gene>
    <name evidence="1" type="ORF">TTHERM_00437280</name>
</gene>
<keyword evidence="2" id="KW-1185">Reference proteome</keyword>
<dbReference type="Proteomes" id="UP000009168">
    <property type="component" value="Unassembled WGS sequence"/>
</dbReference>
<dbReference type="KEGG" id="tet:TTHERM_00437280"/>
<dbReference type="InParanoid" id="I7M1S3"/>
<protein>
    <submittedName>
        <fullName evidence="1">Uncharacterized protein</fullName>
    </submittedName>
</protein>
<name>I7M1S3_TETTS</name>
<dbReference type="AlphaFoldDB" id="I7M1S3"/>
<evidence type="ECO:0000313" key="2">
    <source>
        <dbReference type="Proteomes" id="UP000009168"/>
    </source>
</evidence>
<organism evidence="1 2">
    <name type="scientific">Tetrahymena thermophila (strain SB210)</name>
    <dbReference type="NCBI Taxonomy" id="312017"/>
    <lineage>
        <taxon>Eukaryota</taxon>
        <taxon>Sar</taxon>
        <taxon>Alveolata</taxon>
        <taxon>Ciliophora</taxon>
        <taxon>Intramacronucleata</taxon>
        <taxon>Oligohymenophorea</taxon>
        <taxon>Hymenostomatida</taxon>
        <taxon>Tetrahymenina</taxon>
        <taxon>Tetrahymenidae</taxon>
        <taxon>Tetrahymena</taxon>
    </lineage>
</organism>
<dbReference type="EMBL" id="GG662663">
    <property type="protein sequence ID" value="EAR97479.2"/>
    <property type="molecule type" value="Genomic_DNA"/>
</dbReference>
<accession>I7M1S3</accession>